<sequence length="99" mass="11294">MCRASCNRKETLNHISQGYPRTHQRRIASHNAVSNYIKRHSPASVEVSDKELSCSKHLVSSPTTSTRVTSSRLQTTPKTKQKKNQDPAFKRFQIKETII</sequence>
<organism evidence="2 3">
    <name type="scientific">Araneus ventricosus</name>
    <name type="common">Orbweaver spider</name>
    <name type="synonym">Epeira ventricosa</name>
    <dbReference type="NCBI Taxonomy" id="182803"/>
    <lineage>
        <taxon>Eukaryota</taxon>
        <taxon>Metazoa</taxon>
        <taxon>Ecdysozoa</taxon>
        <taxon>Arthropoda</taxon>
        <taxon>Chelicerata</taxon>
        <taxon>Arachnida</taxon>
        <taxon>Araneae</taxon>
        <taxon>Araneomorphae</taxon>
        <taxon>Entelegynae</taxon>
        <taxon>Araneoidea</taxon>
        <taxon>Araneidae</taxon>
        <taxon>Araneus</taxon>
    </lineage>
</organism>
<dbReference type="AlphaFoldDB" id="A0A4Y2L5G1"/>
<proteinExistence type="predicted"/>
<name>A0A4Y2L5G1_ARAVE</name>
<feature type="compositionally biased region" description="Low complexity" evidence="1">
    <location>
        <begin position="58"/>
        <end position="78"/>
    </location>
</feature>
<dbReference type="EMBL" id="BGPR01197906">
    <property type="protein sequence ID" value="GBN09858.1"/>
    <property type="molecule type" value="Genomic_DNA"/>
</dbReference>
<protein>
    <submittedName>
        <fullName evidence="2">Uncharacterized protein</fullName>
    </submittedName>
</protein>
<feature type="region of interest" description="Disordered" evidence="1">
    <location>
        <begin position="56"/>
        <end position="88"/>
    </location>
</feature>
<accession>A0A4Y2L5G1</accession>
<evidence type="ECO:0000256" key="1">
    <source>
        <dbReference type="SAM" id="MobiDB-lite"/>
    </source>
</evidence>
<evidence type="ECO:0000313" key="2">
    <source>
        <dbReference type="EMBL" id="GBN09858.1"/>
    </source>
</evidence>
<reference evidence="2 3" key="1">
    <citation type="journal article" date="2019" name="Sci. Rep.">
        <title>Orb-weaving spider Araneus ventricosus genome elucidates the spidroin gene catalogue.</title>
        <authorList>
            <person name="Kono N."/>
            <person name="Nakamura H."/>
            <person name="Ohtoshi R."/>
            <person name="Moran D.A.P."/>
            <person name="Shinohara A."/>
            <person name="Yoshida Y."/>
            <person name="Fujiwara M."/>
            <person name="Mori M."/>
            <person name="Tomita M."/>
            <person name="Arakawa K."/>
        </authorList>
    </citation>
    <scope>NUCLEOTIDE SEQUENCE [LARGE SCALE GENOMIC DNA]</scope>
</reference>
<comment type="caution">
    <text evidence="2">The sequence shown here is derived from an EMBL/GenBank/DDBJ whole genome shotgun (WGS) entry which is preliminary data.</text>
</comment>
<dbReference type="Proteomes" id="UP000499080">
    <property type="component" value="Unassembled WGS sequence"/>
</dbReference>
<gene>
    <name evidence="2" type="ORF">AVEN_182974_1</name>
</gene>
<evidence type="ECO:0000313" key="3">
    <source>
        <dbReference type="Proteomes" id="UP000499080"/>
    </source>
</evidence>
<keyword evidence="3" id="KW-1185">Reference proteome</keyword>